<reference evidence="3" key="2">
    <citation type="submission" date="2018-08" db="UniProtKB">
        <authorList>
            <consortium name="EnsemblPlants"/>
        </authorList>
    </citation>
    <scope>IDENTIFICATION</scope>
    <source>
        <strain evidence="3">Yugu1</strain>
    </source>
</reference>
<feature type="region of interest" description="Disordered" evidence="2">
    <location>
        <begin position="1"/>
        <end position="38"/>
    </location>
</feature>
<evidence type="ECO:0000313" key="4">
    <source>
        <dbReference type="Proteomes" id="UP000004995"/>
    </source>
</evidence>
<name>K4A2E1_SETIT</name>
<dbReference type="Proteomes" id="UP000004995">
    <property type="component" value="Unassembled WGS sequence"/>
</dbReference>
<dbReference type="EMBL" id="AGNK02000910">
    <property type="status" value="NOT_ANNOTATED_CDS"/>
    <property type="molecule type" value="Genomic_DNA"/>
</dbReference>
<dbReference type="AlphaFoldDB" id="K4A2E1"/>
<dbReference type="InParanoid" id="K4A2E1"/>
<protein>
    <submittedName>
        <fullName evidence="3">Uncharacterized protein</fullName>
    </submittedName>
</protein>
<keyword evidence="4" id="KW-1185">Reference proteome</keyword>
<sequence>KRIDEESPEPESSEEVITEENAKVATPTRDVPPSDGSSAYGIGLDSNIDFDDVTSFSNVNLHPTLVVGVIMETVSIAEGIRACKVQASSREDFLVWKKTLESFELLGMNVAFLLKRVNAPLDLATQSRESWEWQEKHKKLNLERACAGKKMKVLELNLSNVKDVLQKVDAEMEELESSLKKSDVALQELASAPW</sequence>
<keyword evidence="1" id="KW-0175">Coiled coil</keyword>
<evidence type="ECO:0000313" key="3">
    <source>
        <dbReference type="EnsemblPlants" id="KQL23711"/>
    </source>
</evidence>
<dbReference type="STRING" id="4555.K4A2E1"/>
<organism evidence="3 4">
    <name type="scientific">Setaria italica</name>
    <name type="common">Foxtail millet</name>
    <name type="synonym">Panicum italicum</name>
    <dbReference type="NCBI Taxonomy" id="4555"/>
    <lineage>
        <taxon>Eukaryota</taxon>
        <taxon>Viridiplantae</taxon>
        <taxon>Streptophyta</taxon>
        <taxon>Embryophyta</taxon>
        <taxon>Tracheophyta</taxon>
        <taxon>Spermatophyta</taxon>
        <taxon>Magnoliopsida</taxon>
        <taxon>Liliopsida</taxon>
        <taxon>Poales</taxon>
        <taxon>Poaceae</taxon>
        <taxon>PACMAD clade</taxon>
        <taxon>Panicoideae</taxon>
        <taxon>Panicodae</taxon>
        <taxon>Paniceae</taxon>
        <taxon>Cenchrinae</taxon>
        <taxon>Setaria</taxon>
    </lineage>
</organism>
<dbReference type="eggNOG" id="ENOG502QQS4">
    <property type="taxonomic scope" value="Eukaryota"/>
</dbReference>
<dbReference type="Gramene" id="KQL23711">
    <property type="protein sequence ID" value="KQL23711"/>
    <property type="gene ID" value="SETIT_033038mg"/>
</dbReference>
<evidence type="ECO:0000256" key="1">
    <source>
        <dbReference type="SAM" id="Coils"/>
    </source>
</evidence>
<dbReference type="EnsemblPlants" id="KQL23711">
    <property type="protein sequence ID" value="KQL23711"/>
    <property type="gene ID" value="SETIT_033038mg"/>
</dbReference>
<dbReference type="HOGENOM" id="CLU_1405836_0_0_1"/>
<dbReference type="OMA" id="GRASEQC"/>
<reference evidence="4" key="1">
    <citation type="journal article" date="2012" name="Nat. Biotechnol.">
        <title>Reference genome sequence of the model plant Setaria.</title>
        <authorList>
            <person name="Bennetzen J.L."/>
            <person name="Schmutz J."/>
            <person name="Wang H."/>
            <person name="Percifield R."/>
            <person name="Hawkins J."/>
            <person name="Pontaroli A.C."/>
            <person name="Estep M."/>
            <person name="Feng L."/>
            <person name="Vaughn J.N."/>
            <person name="Grimwood J."/>
            <person name="Jenkins J."/>
            <person name="Barry K."/>
            <person name="Lindquist E."/>
            <person name="Hellsten U."/>
            <person name="Deshpande S."/>
            <person name="Wang X."/>
            <person name="Wu X."/>
            <person name="Mitros T."/>
            <person name="Triplett J."/>
            <person name="Yang X."/>
            <person name="Ye C.Y."/>
            <person name="Mauro-Herrera M."/>
            <person name="Wang L."/>
            <person name="Li P."/>
            <person name="Sharma M."/>
            <person name="Sharma R."/>
            <person name="Ronald P.C."/>
            <person name="Panaud O."/>
            <person name="Kellogg E.A."/>
            <person name="Brutnell T.P."/>
            <person name="Doust A.N."/>
            <person name="Tuskan G.A."/>
            <person name="Rokhsar D."/>
            <person name="Devos K.M."/>
        </authorList>
    </citation>
    <scope>NUCLEOTIDE SEQUENCE [LARGE SCALE GENOMIC DNA]</scope>
    <source>
        <strain evidence="4">cv. Yugu1</strain>
    </source>
</reference>
<feature type="compositionally biased region" description="Acidic residues" evidence="2">
    <location>
        <begin position="1"/>
        <end position="18"/>
    </location>
</feature>
<feature type="coiled-coil region" evidence="1">
    <location>
        <begin position="151"/>
        <end position="192"/>
    </location>
</feature>
<evidence type="ECO:0000256" key="2">
    <source>
        <dbReference type="SAM" id="MobiDB-lite"/>
    </source>
</evidence>
<proteinExistence type="predicted"/>
<accession>K4A2E1</accession>